<sequence>MAVCAYFVDAFKHYGGTTVYEDYFETEWTDYSALTSSLNLFSFPENK</sequence>
<evidence type="ECO:0000313" key="1">
    <source>
        <dbReference type="EMBL" id="GAH95286.1"/>
    </source>
</evidence>
<name>X1JKM3_9ZZZZ</name>
<organism evidence="1">
    <name type="scientific">marine sediment metagenome</name>
    <dbReference type="NCBI Taxonomy" id="412755"/>
    <lineage>
        <taxon>unclassified sequences</taxon>
        <taxon>metagenomes</taxon>
        <taxon>ecological metagenomes</taxon>
    </lineage>
</organism>
<proteinExistence type="predicted"/>
<reference evidence="1" key="1">
    <citation type="journal article" date="2014" name="Front. Microbiol.">
        <title>High frequency of phylogenetically diverse reductive dehalogenase-homologous genes in deep subseafloor sedimentary metagenomes.</title>
        <authorList>
            <person name="Kawai M."/>
            <person name="Futagami T."/>
            <person name="Toyoda A."/>
            <person name="Takaki Y."/>
            <person name="Nishi S."/>
            <person name="Hori S."/>
            <person name="Arai W."/>
            <person name="Tsubouchi T."/>
            <person name="Morono Y."/>
            <person name="Uchiyama I."/>
            <person name="Ito T."/>
            <person name="Fujiyama A."/>
            <person name="Inagaki F."/>
            <person name="Takami H."/>
        </authorList>
    </citation>
    <scope>NUCLEOTIDE SEQUENCE</scope>
    <source>
        <strain evidence="1">Expedition CK06-06</strain>
    </source>
</reference>
<protein>
    <submittedName>
        <fullName evidence="1">Uncharacterized protein</fullName>
    </submittedName>
</protein>
<dbReference type="AlphaFoldDB" id="X1JKM3"/>
<accession>X1JKM3</accession>
<comment type="caution">
    <text evidence="1">The sequence shown here is derived from an EMBL/GenBank/DDBJ whole genome shotgun (WGS) entry which is preliminary data.</text>
</comment>
<gene>
    <name evidence="1" type="ORF">S06H3_04006</name>
</gene>
<dbReference type="EMBL" id="BARV01001363">
    <property type="protein sequence ID" value="GAH95286.1"/>
    <property type="molecule type" value="Genomic_DNA"/>
</dbReference>